<evidence type="ECO:0000313" key="3">
    <source>
        <dbReference type="Proteomes" id="UP000027265"/>
    </source>
</evidence>
<accession>A0A067QC95</accession>
<dbReference type="OrthoDB" id="3068651at2759"/>
<dbReference type="InParanoid" id="A0A067QC95"/>
<dbReference type="EMBL" id="KL197713">
    <property type="protein sequence ID" value="KDQ61122.1"/>
    <property type="molecule type" value="Genomic_DNA"/>
</dbReference>
<protein>
    <recommendedName>
        <fullName evidence="4">Zn(2)-C6 fungal-type domain-containing protein</fullName>
    </recommendedName>
</protein>
<keyword evidence="3" id="KW-1185">Reference proteome</keyword>
<feature type="region of interest" description="Disordered" evidence="1">
    <location>
        <begin position="59"/>
        <end position="97"/>
    </location>
</feature>
<sequence>MDYFRTESPATFPGTYGSKPILPLDARPIHTSPPPTQQNQMRMPAHPQDIYPQYMQSQSAMYHPPQRQRQASAPTGWPGQDPSFMPHHQHQQQSQSQPYHHLLPYLDELISQRRISATATAFPPVSQQYGPQHQGQGRGPNGSFVNVGTSFFCRSPTPAARQRTAQACEKCRERKTKVLPSCTFEPCQPLIFLINSVYRWISMCSVFFSWTRLRIRSLQGGS</sequence>
<name>A0A067QC95_9AGAM</name>
<dbReference type="Proteomes" id="UP000027265">
    <property type="component" value="Unassembled WGS sequence"/>
</dbReference>
<dbReference type="AlphaFoldDB" id="A0A067QC95"/>
<evidence type="ECO:0008006" key="4">
    <source>
        <dbReference type="Google" id="ProtNLM"/>
    </source>
</evidence>
<reference evidence="3" key="1">
    <citation type="journal article" date="2014" name="Proc. Natl. Acad. Sci. U.S.A.">
        <title>Extensive sampling of basidiomycete genomes demonstrates inadequacy of the white-rot/brown-rot paradigm for wood decay fungi.</title>
        <authorList>
            <person name="Riley R."/>
            <person name="Salamov A.A."/>
            <person name="Brown D.W."/>
            <person name="Nagy L.G."/>
            <person name="Floudas D."/>
            <person name="Held B.W."/>
            <person name="Levasseur A."/>
            <person name="Lombard V."/>
            <person name="Morin E."/>
            <person name="Otillar R."/>
            <person name="Lindquist E.A."/>
            <person name="Sun H."/>
            <person name="LaButti K.M."/>
            <person name="Schmutz J."/>
            <person name="Jabbour D."/>
            <person name="Luo H."/>
            <person name="Baker S.E."/>
            <person name="Pisabarro A.G."/>
            <person name="Walton J.D."/>
            <person name="Blanchette R.A."/>
            <person name="Henrissat B."/>
            <person name="Martin F."/>
            <person name="Cullen D."/>
            <person name="Hibbett D.S."/>
            <person name="Grigoriev I.V."/>
        </authorList>
    </citation>
    <scope>NUCLEOTIDE SEQUENCE [LARGE SCALE GENOMIC DNA]</scope>
    <source>
        <strain evidence="3">MUCL 33604</strain>
    </source>
</reference>
<gene>
    <name evidence="2" type="ORF">JAAARDRAFT_573057</name>
</gene>
<evidence type="ECO:0000313" key="2">
    <source>
        <dbReference type="EMBL" id="KDQ61122.1"/>
    </source>
</evidence>
<dbReference type="HOGENOM" id="CLU_1245540_0_0_1"/>
<evidence type="ECO:0000256" key="1">
    <source>
        <dbReference type="SAM" id="MobiDB-lite"/>
    </source>
</evidence>
<feature type="region of interest" description="Disordered" evidence="1">
    <location>
        <begin position="1"/>
        <end position="43"/>
    </location>
</feature>
<proteinExistence type="predicted"/>
<organism evidence="2 3">
    <name type="scientific">Jaapia argillacea MUCL 33604</name>
    <dbReference type="NCBI Taxonomy" id="933084"/>
    <lineage>
        <taxon>Eukaryota</taxon>
        <taxon>Fungi</taxon>
        <taxon>Dikarya</taxon>
        <taxon>Basidiomycota</taxon>
        <taxon>Agaricomycotina</taxon>
        <taxon>Agaricomycetes</taxon>
        <taxon>Agaricomycetidae</taxon>
        <taxon>Jaapiales</taxon>
        <taxon>Jaapiaceae</taxon>
        <taxon>Jaapia</taxon>
    </lineage>
</organism>